<sequence>MGLSESLNCSLKGSDGRRFIVARRGVARAAPSEARGGA</sequence>
<evidence type="ECO:0000313" key="1">
    <source>
        <dbReference type="EMBL" id="JAE23521.1"/>
    </source>
</evidence>
<reference evidence="1" key="1">
    <citation type="submission" date="2014-09" db="EMBL/GenBank/DDBJ databases">
        <authorList>
            <person name="Magalhaes I.L.F."/>
            <person name="Oliveira U."/>
            <person name="Santos F.R."/>
            <person name="Vidigal T.H.D.A."/>
            <person name="Brescovit A.D."/>
            <person name="Santos A.J."/>
        </authorList>
    </citation>
    <scope>NUCLEOTIDE SEQUENCE</scope>
    <source>
        <tissue evidence="1">Shoot tissue taken approximately 20 cm above the soil surface</tissue>
    </source>
</reference>
<dbReference type="AlphaFoldDB" id="A0A0A9GLU1"/>
<accession>A0A0A9GLU1</accession>
<dbReference type="EMBL" id="GBRH01174375">
    <property type="protein sequence ID" value="JAE23521.1"/>
    <property type="molecule type" value="Transcribed_RNA"/>
</dbReference>
<protein>
    <submittedName>
        <fullName evidence="1">Uncharacterized protein</fullName>
    </submittedName>
</protein>
<reference evidence="1" key="2">
    <citation type="journal article" date="2015" name="Data Brief">
        <title>Shoot transcriptome of the giant reed, Arundo donax.</title>
        <authorList>
            <person name="Barrero R.A."/>
            <person name="Guerrero F.D."/>
            <person name="Moolhuijzen P."/>
            <person name="Goolsby J.A."/>
            <person name="Tidwell J."/>
            <person name="Bellgard S.E."/>
            <person name="Bellgard M.I."/>
        </authorList>
    </citation>
    <scope>NUCLEOTIDE SEQUENCE</scope>
    <source>
        <tissue evidence="1">Shoot tissue taken approximately 20 cm above the soil surface</tissue>
    </source>
</reference>
<proteinExistence type="predicted"/>
<organism evidence="1">
    <name type="scientific">Arundo donax</name>
    <name type="common">Giant reed</name>
    <name type="synonym">Donax arundinaceus</name>
    <dbReference type="NCBI Taxonomy" id="35708"/>
    <lineage>
        <taxon>Eukaryota</taxon>
        <taxon>Viridiplantae</taxon>
        <taxon>Streptophyta</taxon>
        <taxon>Embryophyta</taxon>
        <taxon>Tracheophyta</taxon>
        <taxon>Spermatophyta</taxon>
        <taxon>Magnoliopsida</taxon>
        <taxon>Liliopsida</taxon>
        <taxon>Poales</taxon>
        <taxon>Poaceae</taxon>
        <taxon>PACMAD clade</taxon>
        <taxon>Arundinoideae</taxon>
        <taxon>Arundineae</taxon>
        <taxon>Arundo</taxon>
    </lineage>
</organism>
<name>A0A0A9GLU1_ARUDO</name>